<evidence type="ECO:0000313" key="2">
    <source>
        <dbReference type="EMBL" id="OZM71116.1"/>
    </source>
</evidence>
<comment type="caution">
    <text evidence="2">The sequence shown here is derived from an EMBL/GenBank/DDBJ whole genome shotgun (WGS) entry which is preliminary data.</text>
</comment>
<evidence type="ECO:0000256" key="1">
    <source>
        <dbReference type="SAM" id="Phobius"/>
    </source>
</evidence>
<keyword evidence="3" id="KW-1185">Reference proteome</keyword>
<dbReference type="Proteomes" id="UP000242444">
    <property type="component" value="Unassembled WGS sequence"/>
</dbReference>
<dbReference type="InParanoid" id="A0A263D0R1"/>
<keyword evidence="1" id="KW-1133">Transmembrane helix</keyword>
<dbReference type="RefSeq" id="WP_094864736.1">
    <property type="nucleotide sequence ID" value="NZ_NKYE01000015.1"/>
</dbReference>
<name>A0A263D0R1_9PSEU</name>
<protein>
    <submittedName>
        <fullName evidence="2">Uncharacterized protein</fullName>
    </submittedName>
</protein>
<dbReference type="AlphaFoldDB" id="A0A263D0R1"/>
<dbReference type="EMBL" id="NKYE01000015">
    <property type="protein sequence ID" value="OZM71116.1"/>
    <property type="molecule type" value="Genomic_DNA"/>
</dbReference>
<reference evidence="2 3" key="1">
    <citation type="submission" date="2017-07" db="EMBL/GenBank/DDBJ databases">
        <title>Amycolatopsis antarcticus sp. nov., isolated from the surface of an Antarcticus brown macroalga.</title>
        <authorList>
            <person name="Wang J."/>
            <person name="Leiva S."/>
            <person name="Huang J."/>
            <person name="Huang Y."/>
        </authorList>
    </citation>
    <scope>NUCLEOTIDE SEQUENCE [LARGE SCALE GENOMIC DNA]</scope>
    <source>
        <strain evidence="2 3">AU-G6</strain>
    </source>
</reference>
<organism evidence="2 3">
    <name type="scientific">Amycolatopsis antarctica</name>
    <dbReference type="NCBI Taxonomy" id="1854586"/>
    <lineage>
        <taxon>Bacteria</taxon>
        <taxon>Bacillati</taxon>
        <taxon>Actinomycetota</taxon>
        <taxon>Actinomycetes</taxon>
        <taxon>Pseudonocardiales</taxon>
        <taxon>Pseudonocardiaceae</taxon>
        <taxon>Amycolatopsis</taxon>
    </lineage>
</organism>
<gene>
    <name evidence="2" type="ORF">CFN78_21880</name>
</gene>
<sequence>MTITSDALAHSRGSVPLPVTIAAWAVPIMVLGQFAMLAIIPVAIALAGAVLRTRDRLVRAAAVLLAVTYAIPLLAWLTRADGAPSLSKDIHPAFVVLITGVSAVLLLAVHRRDRQR</sequence>
<evidence type="ECO:0000313" key="3">
    <source>
        <dbReference type="Proteomes" id="UP000242444"/>
    </source>
</evidence>
<proteinExistence type="predicted"/>
<feature type="transmembrane region" description="Helical" evidence="1">
    <location>
        <begin position="90"/>
        <end position="109"/>
    </location>
</feature>
<dbReference type="OrthoDB" id="5122469at2"/>
<feature type="transmembrane region" description="Helical" evidence="1">
    <location>
        <begin position="57"/>
        <end position="78"/>
    </location>
</feature>
<keyword evidence="1" id="KW-0812">Transmembrane</keyword>
<accession>A0A263D0R1</accession>
<keyword evidence="1" id="KW-0472">Membrane</keyword>
<feature type="transmembrane region" description="Helical" evidence="1">
    <location>
        <begin position="21"/>
        <end position="50"/>
    </location>
</feature>